<organism evidence="1 2">
    <name type="scientific">Kribbella pratensis</name>
    <dbReference type="NCBI Taxonomy" id="2512112"/>
    <lineage>
        <taxon>Bacteria</taxon>
        <taxon>Bacillati</taxon>
        <taxon>Actinomycetota</taxon>
        <taxon>Actinomycetes</taxon>
        <taxon>Propionibacteriales</taxon>
        <taxon>Kribbellaceae</taxon>
        <taxon>Kribbella</taxon>
    </lineage>
</organism>
<accession>A0ABY2FHG1</accession>
<protein>
    <submittedName>
        <fullName evidence="1">Uncharacterized protein</fullName>
    </submittedName>
</protein>
<evidence type="ECO:0000313" key="2">
    <source>
        <dbReference type="Proteomes" id="UP000295060"/>
    </source>
</evidence>
<reference evidence="1 2" key="1">
    <citation type="submission" date="2019-03" db="EMBL/GenBank/DDBJ databases">
        <title>Genomic Encyclopedia of Type Strains, Phase III (KMG-III): the genomes of soil and plant-associated and newly described type strains.</title>
        <authorList>
            <person name="Whitman W."/>
        </authorList>
    </citation>
    <scope>NUCLEOTIDE SEQUENCE [LARGE SCALE GENOMIC DNA]</scope>
    <source>
        <strain evidence="1 2">VKMAc-2574</strain>
    </source>
</reference>
<comment type="caution">
    <text evidence="1">The sequence shown here is derived from an EMBL/GenBank/DDBJ whole genome shotgun (WGS) entry which is preliminary data.</text>
</comment>
<gene>
    <name evidence="1" type="ORF">EV137_4643</name>
</gene>
<sequence length="58" mass="6032">MCFAHSSTASEALHIQAEIGSEAAAAFSGLVDAGALGTVDLRCPKPASRRPRFHRAGH</sequence>
<keyword evidence="2" id="KW-1185">Reference proteome</keyword>
<name>A0ABY2FHG1_9ACTN</name>
<evidence type="ECO:0000313" key="1">
    <source>
        <dbReference type="EMBL" id="TDW90816.1"/>
    </source>
</evidence>
<dbReference type="EMBL" id="SODU01000002">
    <property type="protein sequence ID" value="TDW90816.1"/>
    <property type="molecule type" value="Genomic_DNA"/>
</dbReference>
<dbReference type="Proteomes" id="UP000295060">
    <property type="component" value="Unassembled WGS sequence"/>
</dbReference>
<proteinExistence type="predicted"/>